<protein>
    <submittedName>
        <fullName evidence="4">ATP-binding protein</fullName>
    </submittedName>
</protein>
<gene>
    <name evidence="4" type="ORF">GCM10010406_33010</name>
</gene>
<reference evidence="5" key="1">
    <citation type="journal article" date="2019" name="Int. J. Syst. Evol. Microbiol.">
        <title>The Global Catalogue of Microorganisms (GCM) 10K type strain sequencing project: providing services to taxonomists for standard genome sequencing and annotation.</title>
        <authorList>
            <consortium name="The Broad Institute Genomics Platform"/>
            <consortium name="The Broad Institute Genome Sequencing Center for Infectious Disease"/>
            <person name="Wu L."/>
            <person name="Ma J."/>
        </authorList>
    </citation>
    <scope>NUCLEOTIDE SEQUENCE [LARGE SCALE GENOMIC DNA]</scope>
    <source>
        <strain evidence="5">JCM 6307</strain>
    </source>
</reference>
<evidence type="ECO:0000256" key="2">
    <source>
        <dbReference type="SAM" id="MobiDB-lite"/>
    </source>
</evidence>
<evidence type="ECO:0000313" key="5">
    <source>
        <dbReference type="Proteomes" id="UP001501358"/>
    </source>
</evidence>
<dbReference type="PANTHER" id="PTHR35526">
    <property type="entry name" value="ANTI-SIGMA-F FACTOR RSBW-RELATED"/>
    <property type="match status" value="1"/>
</dbReference>
<feature type="region of interest" description="Disordered" evidence="2">
    <location>
        <begin position="158"/>
        <end position="181"/>
    </location>
</feature>
<keyword evidence="5" id="KW-1185">Reference proteome</keyword>
<keyword evidence="1" id="KW-0808">Transferase</keyword>
<accession>A0ABP5Z8E7</accession>
<keyword evidence="1" id="KW-0418">Kinase</keyword>
<dbReference type="Proteomes" id="UP001501358">
    <property type="component" value="Unassembled WGS sequence"/>
</dbReference>
<dbReference type="Pfam" id="PF13581">
    <property type="entry name" value="HATPase_c_2"/>
    <property type="match status" value="1"/>
</dbReference>
<keyword evidence="1" id="KW-0723">Serine/threonine-protein kinase</keyword>
<dbReference type="GO" id="GO:0005524">
    <property type="term" value="F:ATP binding"/>
    <property type="evidence" value="ECO:0007669"/>
    <property type="project" value="UniProtKB-KW"/>
</dbReference>
<dbReference type="RefSeq" id="WP_344383942.1">
    <property type="nucleotide sequence ID" value="NZ_BAAATA010000018.1"/>
</dbReference>
<evidence type="ECO:0000313" key="4">
    <source>
        <dbReference type="EMBL" id="GAA2494339.1"/>
    </source>
</evidence>
<evidence type="ECO:0000259" key="3">
    <source>
        <dbReference type="Pfam" id="PF13581"/>
    </source>
</evidence>
<dbReference type="InterPro" id="IPR050267">
    <property type="entry name" value="Anti-sigma-factor_SerPK"/>
</dbReference>
<organism evidence="4 5">
    <name type="scientific">Streptomyces thermolineatus</name>
    <dbReference type="NCBI Taxonomy" id="44033"/>
    <lineage>
        <taxon>Bacteria</taxon>
        <taxon>Bacillati</taxon>
        <taxon>Actinomycetota</taxon>
        <taxon>Actinomycetes</taxon>
        <taxon>Kitasatosporales</taxon>
        <taxon>Streptomycetaceae</taxon>
        <taxon>Streptomyces</taxon>
    </lineage>
</organism>
<dbReference type="InterPro" id="IPR036890">
    <property type="entry name" value="HATPase_C_sf"/>
</dbReference>
<proteinExistence type="predicted"/>
<dbReference type="SUPFAM" id="SSF55874">
    <property type="entry name" value="ATPase domain of HSP90 chaperone/DNA topoisomerase II/histidine kinase"/>
    <property type="match status" value="1"/>
</dbReference>
<dbReference type="CDD" id="cd16936">
    <property type="entry name" value="HATPase_RsbW-like"/>
    <property type="match status" value="1"/>
</dbReference>
<feature type="domain" description="Histidine kinase/HSP90-like ATPase" evidence="3">
    <location>
        <begin position="28"/>
        <end position="124"/>
    </location>
</feature>
<dbReference type="EMBL" id="BAAATA010000018">
    <property type="protein sequence ID" value="GAA2494339.1"/>
    <property type="molecule type" value="Genomic_DNA"/>
</dbReference>
<dbReference type="PANTHER" id="PTHR35526:SF3">
    <property type="entry name" value="ANTI-SIGMA-F FACTOR RSBW"/>
    <property type="match status" value="1"/>
</dbReference>
<keyword evidence="4" id="KW-0067">ATP-binding</keyword>
<dbReference type="Gene3D" id="3.30.565.10">
    <property type="entry name" value="Histidine kinase-like ATPase, C-terminal domain"/>
    <property type="match status" value="1"/>
</dbReference>
<dbReference type="InterPro" id="IPR003594">
    <property type="entry name" value="HATPase_dom"/>
</dbReference>
<comment type="caution">
    <text evidence="4">The sequence shown here is derived from an EMBL/GenBank/DDBJ whole genome shotgun (WGS) entry which is preliminary data.</text>
</comment>
<evidence type="ECO:0000256" key="1">
    <source>
        <dbReference type="ARBA" id="ARBA00022527"/>
    </source>
</evidence>
<sequence>MKPIHVSVGICENTDTRLFPVRCRRALTAGPDAPREVRRILRAHLRLWRMPESADAAELAVTELLANVAAHVPDGRCAVTVRRRPAGVRVEVRDTSPLLPALREAGEWEESGRGLALVAAVTDRWGAELPAVGGVGGGSGGGKTVWFEIDAAPAPAVLPGPAPDRQVPEACSPNGPCTKTR</sequence>
<name>A0ABP5Z8E7_9ACTN</name>
<keyword evidence="4" id="KW-0547">Nucleotide-binding</keyword>